<dbReference type="GO" id="GO:0005524">
    <property type="term" value="F:ATP binding"/>
    <property type="evidence" value="ECO:0007669"/>
    <property type="project" value="InterPro"/>
</dbReference>
<dbReference type="eggNOG" id="COG0515">
    <property type="taxonomic scope" value="Bacteria"/>
</dbReference>
<dbReference type="AlphaFoldDB" id="Q6MC51"/>
<feature type="domain" description="Protein kinase" evidence="1">
    <location>
        <begin position="178"/>
        <end position="455"/>
    </location>
</feature>
<dbReference type="SUPFAM" id="SSF56112">
    <property type="entry name" value="Protein kinase-like (PK-like)"/>
    <property type="match status" value="1"/>
</dbReference>
<dbReference type="Gene3D" id="1.10.510.10">
    <property type="entry name" value="Transferase(Phosphotransferase) domain 1"/>
    <property type="match status" value="1"/>
</dbReference>
<evidence type="ECO:0000313" key="2">
    <source>
        <dbReference type="EMBL" id="CAF23848.1"/>
    </source>
</evidence>
<dbReference type="InterPro" id="IPR000719">
    <property type="entry name" value="Prot_kinase_dom"/>
</dbReference>
<name>Q6MC51_PARUW</name>
<dbReference type="PROSITE" id="PS50011">
    <property type="entry name" value="PROTEIN_KINASE_DOM"/>
    <property type="match status" value="1"/>
</dbReference>
<evidence type="ECO:0000259" key="1">
    <source>
        <dbReference type="PROSITE" id="PS50011"/>
    </source>
</evidence>
<dbReference type="RefSeq" id="WP_011175674.1">
    <property type="nucleotide sequence ID" value="NC_005861.2"/>
</dbReference>
<proteinExistence type="predicted"/>
<dbReference type="Proteomes" id="UP000000529">
    <property type="component" value="Chromosome"/>
</dbReference>
<evidence type="ECO:0000313" key="3">
    <source>
        <dbReference type="Proteomes" id="UP000000529"/>
    </source>
</evidence>
<dbReference type="KEGG" id="pcu:PC_RS05430"/>
<dbReference type="OrthoDB" id="22013at2"/>
<dbReference type="PANTHER" id="PTHR44167">
    <property type="entry name" value="OVARIAN-SPECIFIC SERINE/THREONINE-PROTEIN KINASE LOK-RELATED"/>
    <property type="match status" value="1"/>
</dbReference>
<dbReference type="InterPro" id="IPR011009">
    <property type="entry name" value="Kinase-like_dom_sf"/>
</dbReference>
<dbReference type="PANTHER" id="PTHR44167:SF24">
    <property type="entry name" value="SERINE_THREONINE-PROTEIN KINASE CHK2"/>
    <property type="match status" value="1"/>
</dbReference>
<dbReference type="GO" id="GO:0004672">
    <property type="term" value="F:protein kinase activity"/>
    <property type="evidence" value="ECO:0007669"/>
    <property type="project" value="InterPro"/>
</dbReference>
<dbReference type="EMBL" id="BX908798">
    <property type="protein sequence ID" value="CAF23848.1"/>
    <property type="molecule type" value="Genomic_DNA"/>
</dbReference>
<accession>Q6MC51</accession>
<dbReference type="SMART" id="SM00220">
    <property type="entry name" value="S_TKc"/>
    <property type="match status" value="1"/>
</dbReference>
<dbReference type="Pfam" id="PF00069">
    <property type="entry name" value="Pkinase"/>
    <property type="match status" value="1"/>
</dbReference>
<reference evidence="2 3" key="1">
    <citation type="journal article" date="2004" name="Science">
        <title>Illuminating the evolutionary history of chlamydiae.</title>
        <authorList>
            <person name="Horn M."/>
            <person name="Collingro A."/>
            <person name="Schmitz-Esser S."/>
            <person name="Beier C.L."/>
            <person name="Purkhold U."/>
            <person name="Fartmann B."/>
            <person name="Brandt P."/>
            <person name="Nyakatura G.J."/>
            <person name="Droege M."/>
            <person name="Frishman D."/>
            <person name="Rattei T."/>
            <person name="Mewes H."/>
            <person name="Wagner M."/>
        </authorList>
    </citation>
    <scope>NUCLEOTIDE SEQUENCE [LARGE SCALE GENOMIC DNA]</scope>
    <source>
        <strain evidence="2 3">UWE25</strain>
    </source>
</reference>
<organism evidence="2 3">
    <name type="scientific">Protochlamydia amoebophila (strain UWE25)</name>
    <dbReference type="NCBI Taxonomy" id="264201"/>
    <lineage>
        <taxon>Bacteria</taxon>
        <taxon>Pseudomonadati</taxon>
        <taxon>Chlamydiota</taxon>
        <taxon>Chlamydiia</taxon>
        <taxon>Parachlamydiales</taxon>
        <taxon>Parachlamydiaceae</taxon>
        <taxon>Candidatus Protochlamydia</taxon>
    </lineage>
</organism>
<protein>
    <recommendedName>
        <fullName evidence="1">Protein kinase domain-containing protein</fullName>
    </recommendedName>
</protein>
<dbReference type="InterPro" id="IPR008271">
    <property type="entry name" value="Ser/Thr_kinase_AS"/>
</dbReference>
<dbReference type="STRING" id="264201.pc1124"/>
<gene>
    <name evidence="2" type="ORF">PC_RS05430</name>
</gene>
<dbReference type="HOGENOM" id="CLU_589050_0_0_0"/>
<sequence length="464" mass="53979">MQMRNCLSMPLMNHRNNCTSSSYTDLSSESSTFSFCSIDSNDSSSDLETLTKIKDLAPVIVNEFSVTQSTWKSSRNHIIQVITSAITVKNVQLQASKTLTPFLKFSNIDLLLQLQIPLTKTQLTSTFEFLSENLPLLKPATITGPIWHQIALTALNSYFDTNFCLEIHNHAIFILFLSHPSTVISQGRHKNVYKIFQLTGIPKLYAAAITTILKRDPEAKKLKEMQINEERFLTNLASNPQVVKTYSIHYYPANLSFDERQVIIMEYCPKDLRGLLNNLIDKREKLTSNQKYNCMFQLLQFLNDFHSNGYLHRDIKPDNILIKNLQLKFIDFGYSCHITEKEKLMRRCGTFQYLPIEIFEDLERPFGQEKDMWGAACIIWLLFYESLYPWYKAISSDEKYLDFLKKEICDFRQTITSLKSPTPLDHLLFNLLNPDPRTRWTASQAFKYILKHKKAFCEEEIIYI</sequence>
<keyword evidence="3" id="KW-1185">Reference proteome</keyword>
<dbReference type="PROSITE" id="PS00108">
    <property type="entry name" value="PROTEIN_KINASE_ST"/>
    <property type="match status" value="1"/>
</dbReference>